<dbReference type="Pfam" id="PF07992">
    <property type="entry name" value="Pyr_redox_2"/>
    <property type="match status" value="1"/>
</dbReference>
<dbReference type="InterPro" id="IPR004099">
    <property type="entry name" value="Pyr_nucl-diS_OxRdtase_dimer"/>
</dbReference>
<dbReference type="OrthoDB" id="9792592at2"/>
<evidence type="ECO:0000313" key="9">
    <source>
        <dbReference type="EMBL" id="ANE42990.1"/>
    </source>
</evidence>
<dbReference type="Proteomes" id="UP000077363">
    <property type="component" value="Chromosome"/>
</dbReference>
<dbReference type="Pfam" id="PF02852">
    <property type="entry name" value="Pyr_redox_dim"/>
    <property type="match status" value="1"/>
</dbReference>
<proteinExistence type="inferred from homology"/>
<name>A0A172T7N0_9DEIO</name>
<keyword evidence="5" id="KW-0560">Oxidoreductase</keyword>
<dbReference type="EMBL" id="CP011387">
    <property type="protein sequence ID" value="ANE42990.1"/>
    <property type="molecule type" value="Genomic_DNA"/>
</dbReference>
<dbReference type="PRINTS" id="PR00368">
    <property type="entry name" value="FADPNR"/>
</dbReference>
<dbReference type="PANTHER" id="PTHR43429:SF1">
    <property type="entry name" value="NAD(P)H SULFUR OXIDOREDUCTASE (COA-DEPENDENT)"/>
    <property type="match status" value="1"/>
</dbReference>
<sequence length="464" mass="48536">MGAKSAAGSTGRIVIIGGVAAGMSAASRAKRFDPGAEVVVFERGDYISYGACGLPYVIGGEVEDFDDLIARTPERMRGQGIGIRTGHEVTGVDAKAGTVTVLDRAAGRTTTEPFDRLLIATGVRAVRPDWAHTTLSGVHVLRDIPDGQAIEASLQGKDGKAPKRACIVGGGYIGLEMAEALHARGLNVVLLEKGPEVAGRMLDTQLQRRVRAELEAKGVDVRCGTAVEGLTGEGHVTGVQTSKGLVRADLVIVAVGVKPNTELVKAAGARLGKTGAVAVNIRQETSVPGIYAAGDNSESLHRVTRRKVHIPLGLTANRMGRVAGVNMAGGDATFPGIVGTAIFKVFELGAARTGLTQAEADALGLKAVSVDVDSTDHAGYYGDSRPIHVRLTAEVGSGRLLGVQLVSPRHISVKRVDVVAALLHRRSTVQHLFDTDLAYAPPFSGVWDVLLVAADKLNRKIKTA</sequence>
<reference evidence="9 10" key="1">
    <citation type="submission" date="2015-01" db="EMBL/GenBank/DDBJ databases">
        <title>Deinococcus puniceus/DY1/ whole genome sequencing.</title>
        <authorList>
            <person name="Kim M.K."/>
            <person name="Srinivasan S."/>
            <person name="Lee J.-J."/>
        </authorList>
    </citation>
    <scope>NUCLEOTIDE SEQUENCE [LARGE SCALE GENOMIC DNA]</scope>
    <source>
        <strain evidence="9 10">DY1</strain>
    </source>
</reference>
<dbReference type="STRING" id="1182568.SU48_03500"/>
<dbReference type="Gene3D" id="3.50.50.60">
    <property type="entry name" value="FAD/NAD(P)-binding domain"/>
    <property type="match status" value="2"/>
</dbReference>
<keyword evidence="4" id="KW-0274">FAD</keyword>
<gene>
    <name evidence="9" type="ORF">SU48_03500</name>
</gene>
<dbReference type="PANTHER" id="PTHR43429">
    <property type="entry name" value="PYRIDINE NUCLEOTIDE-DISULFIDE OXIDOREDUCTASE DOMAIN-CONTAINING"/>
    <property type="match status" value="1"/>
</dbReference>
<protein>
    <submittedName>
        <fullName evidence="9">NADH oxidase</fullName>
    </submittedName>
</protein>
<dbReference type="InterPro" id="IPR016156">
    <property type="entry name" value="FAD/NAD-linked_Rdtase_dimer_sf"/>
</dbReference>
<evidence type="ECO:0000256" key="1">
    <source>
        <dbReference type="ARBA" id="ARBA00001974"/>
    </source>
</evidence>
<evidence type="ECO:0000256" key="6">
    <source>
        <dbReference type="ARBA" id="ARBA00023284"/>
    </source>
</evidence>
<dbReference type="KEGG" id="dpu:SU48_03500"/>
<evidence type="ECO:0000259" key="8">
    <source>
        <dbReference type="Pfam" id="PF07992"/>
    </source>
</evidence>
<comment type="cofactor">
    <cofactor evidence="1">
        <name>FAD</name>
        <dbReference type="ChEBI" id="CHEBI:57692"/>
    </cofactor>
</comment>
<comment type="similarity">
    <text evidence="2">Belongs to the class-III pyridine nucleotide-disulfide oxidoreductase family.</text>
</comment>
<organism evidence="9 10">
    <name type="scientific">Deinococcus puniceus</name>
    <dbReference type="NCBI Taxonomy" id="1182568"/>
    <lineage>
        <taxon>Bacteria</taxon>
        <taxon>Thermotogati</taxon>
        <taxon>Deinococcota</taxon>
        <taxon>Deinococci</taxon>
        <taxon>Deinococcales</taxon>
        <taxon>Deinococcaceae</taxon>
        <taxon>Deinococcus</taxon>
    </lineage>
</organism>
<evidence type="ECO:0000256" key="2">
    <source>
        <dbReference type="ARBA" id="ARBA00009130"/>
    </source>
</evidence>
<evidence type="ECO:0000259" key="7">
    <source>
        <dbReference type="Pfam" id="PF02852"/>
    </source>
</evidence>
<dbReference type="InterPro" id="IPR023753">
    <property type="entry name" value="FAD/NAD-binding_dom"/>
</dbReference>
<evidence type="ECO:0000313" key="10">
    <source>
        <dbReference type="Proteomes" id="UP000077363"/>
    </source>
</evidence>
<keyword evidence="3" id="KW-0285">Flavoprotein</keyword>
<dbReference type="GO" id="GO:0016491">
    <property type="term" value="F:oxidoreductase activity"/>
    <property type="evidence" value="ECO:0007669"/>
    <property type="project" value="UniProtKB-KW"/>
</dbReference>
<dbReference type="AlphaFoldDB" id="A0A172T7N0"/>
<feature type="domain" description="FAD/NAD(P)-binding" evidence="8">
    <location>
        <begin position="12"/>
        <end position="297"/>
    </location>
</feature>
<keyword evidence="6" id="KW-0676">Redox-active center</keyword>
<evidence type="ECO:0000256" key="3">
    <source>
        <dbReference type="ARBA" id="ARBA00022630"/>
    </source>
</evidence>
<dbReference type="PRINTS" id="PR00411">
    <property type="entry name" value="PNDRDTASEI"/>
</dbReference>
<evidence type="ECO:0000256" key="4">
    <source>
        <dbReference type="ARBA" id="ARBA00022827"/>
    </source>
</evidence>
<dbReference type="RefSeq" id="WP_064014047.1">
    <property type="nucleotide sequence ID" value="NZ_CP011387.1"/>
</dbReference>
<dbReference type="InterPro" id="IPR036188">
    <property type="entry name" value="FAD/NAD-bd_sf"/>
</dbReference>
<keyword evidence="10" id="KW-1185">Reference proteome</keyword>
<dbReference type="SUPFAM" id="SSF51905">
    <property type="entry name" value="FAD/NAD(P)-binding domain"/>
    <property type="match status" value="1"/>
</dbReference>
<evidence type="ECO:0000256" key="5">
    <source>
        <dbReference type="ARBA" id="ARBA00023002"/>
    </source>
</evidence>
<dbReference type="SUPFAM" id="SSF55424">
    <property type="entry name" value="FAD/NAD-linked reductases, dimerisation (C-terminal) domain"/>
    <property type="match status" value="1"/>
</dbReference>
<feature type="domain" description="Pyridine nucleotide-disulphide oxidoreductase dimerisation" evidence="7">
    <location>
        <begin position="342"/>
        <end position="446"/>
    </location>
</feature>
<dbReference type="PATRIC" id="fig|1182568.3.peg.732"/>
<accession>A0A172T7N0</accession>
<dbReference type="InterPro" id="IPR050260">
    <property type="entry name" value="FAD-bd_OxRdtase"/>
</dbReference>